<sequence length="372" mass="43165">MKFAVCSNNAVFNQNRLQDPNWCRRFPGSGWVSYVYQHAKENNIQITSGDLAIDLVSSGEWRADEIFVISEMNARDARILVQLGAKPFIVSCFEAPLYAPIFYDNLERHLKNYRYKWVFGLNKAQMDQAESKELISIKFPSYFFDDLQNIENWESRKCMALVAENKYKTPKMFLPTIFSIKILLRYCKYCLLRLSSPSYAYSIKNSLHDRRLELIEHFMKKGKLDLYGSGWNDLSNLPKKLGSRLSSLMKGRYFGRCENKLVTLGQYQFSICFENMALKGYMTEKIIDCFVAGTIPIYLGDPLIQTELPRDSFIDTRDFESLDELDEHIQSISKDRAIKMIESGRAYLQSPKGSLHSYEGFAKNVIKLAQQW</sequence>
<protein>
    <recommendedName>
        <fullName evidence="4">Fucosyltransferase C-terminal domain-containing protein</fullName>
    </recommendedName>
</protein>
<evidence type="ECO:0000313" key="6">
    <source>
        <dbReference type="Proteomes" id="UP000251072"/>
    </source>
</evidence>
<feature type="domain" description="Fucosyltransferase C-terminal" evidence="4">
    <location>
        <begin position="208"/>
        <end position="336"/>
    </location>
</feature>
<dbReference type="SUPFAM" id="SSF53756">
    <property type="entry name" value="UDP-Glycosyltransferase/glycogen phosphorylase"/>
    <property type="match status" value="1"/>
</dbReference>
<dbReference type="InterPro" id="IPR001503">
    <property type="entry name" value="Glyco_trans_10"/>
</dbReference>
<evidence type="ECO:0000256" key="1">
    <source>
        <dbReference type="ARBA" id="ARBA00008919"/>
    </source>
</evidence>
<evidence type="ECO:0000256" key="2">
    <source>
        <dbReference type="ARBA" id="ARBA00022676"/>
    </source>
</evidence>
<proteinExistence type="inferred from homology"/>
<dbReference type="InterPro" id="IPR055270">
    <property type="entry name" value="Glyco_tran_10_C"/>
</dbReference>
<gene>
    <name evidence="5" type="ORF">DP176_02900</name>
</gene>
<keyword evidence="6" id="KW-1185">Reference proteome</keyword>
<dbReference type="PANTHER" id="PTHR11929">
    <property type="entry name" value="ALPHA- 1,3 -FUCOSYLTRANSFERASE"/>
    <property type="match status" value="1"/>
</dbReference>
<accession>A0ABX9FCE9</accession>
<evidence type="ECO:0000259" key="4">
    <source>
        <dbReference type="Pfam" id="PF00852"/>
    </source>
</evidence>
<dbReference type="Gene3D" id="3.40.50.11660">
    <property type="entry name" value="Glycosyl transferase family 10, C-terminal domain"/>
    <property type="match status" value="1"/>
</dbReference>
<keyword evidence="2" id="KW-0328">Glycosyltransferase</keyword>
<dbReference type="Proteomes" id="UP000251072">
    <property type="component" value="Unassembled WGS sequence"/>
</dbReference>
<dbReference type="PANTHER" id="PTHR11929:SF194">
    <property type="entry name" value="ALPHA-(1,3)-FUCOSYLTRANSFERASE 10"/>
    <property type="match status" value="1"/>
</dbReference>
<reference evidence="5 6" key="1">
    <citation type="submission" date="2018-06" db="EMBL/GenBank/DDBJ databases">
        <title>Genome of strain Polynucleobacter sp. FUKU-NW-11.</title>
        <authorList>
            <person name="Hahn M.W."/>
        </authorList>
    </citation>
    <scope>NUCLEOTIDE SEQUENCE [LARGE SCALE GENOMIC DNA]</scope>
    <source>
        <strain evidence="6">FUKU-NW11</strain>
    </source>
</reference>
<dbReference type="RefSeq" id="WP_112237240.1">
    <property type="nucleotide sequence ID" value="NZ_QMCH01000001.1"/>
</dbReference>
<comment type="caution">
    <text evidence="5">The sequence shown here is derived from an EMBL/GenBank/DDBJ whole genome shotgun (WGS) entry which is preliminary data.</text>
</comment>
<evidence type="ECO:0000313" key="5">
    <source>
        <dbReference type="EMBL" id="RAZ43930.1"/>
    </source>
</evidence>
<dbReference type="Pfam" id="PF00852">
    <property type="entry name" value="Glyco_transf_10"/>
    <property type="match status" value="1"/>
</dbReference>
<comment type="similarity">
    <text evidence="1">Belongs to the glycosyltransferase 10 family.</text>
</comment>
<keyword evidence="3" id="KW-0808">Transferase</keyword>
<dbReference type="EMBL" id="QMCH01000001">
    <property type="protein sequence ID" value="RAZ43930.1"/>
    <property type="molecule type" value="Genomic_DNA"/>
</dbReference>
<dbReference type="InterPro" id="IPR038577">
    <property type="entry name" value="GT10-like_C_sf"/>
</dbReference>
<organism evidence="5 6">
    <name type="scientific">Polynucleobacter paneuropaeus</name>
    <dbReference type="NCBI Taxonomy" id="2527775"/>
    <lineage>
        <taxon>Bacteria</taxon>
        <taxon>Pseudomonadati</taxon>
        <taxon>Pseudomonadota</taxon>
        <taxon>Betaproteobacteria</taxon>
        <taxon>Burkholderiales</taxon>
        <taxon>Burkholderiaceae</taxon>
        <taxon>Polynucleobacter</taxon>
    </lineage>
</organism>
<evidence type="ECO:0000256" key="3">
    <source>
        <dbReference type="ARBA" id="ARBA00022679"/>
    </source>
</evidence>
<name>A0ABX9FCE9_9BURK</name>